<dbReference type="EMBL" id="VUNL01000013">
    <property type="protein sequence ID" value="MSV25630.1"/>
    <property type="molecule type" value="Genomic_DNA"/>
</dbReference>
<evidence type="ECO:0000313" key="3">
    <source>
        <dbReference type="Proteomes" id="UP000430222"/>
    </source>
</evidence>
<reference evidence="2 3" key="1">
    <citation type="submission" date="2019-08" db="EMBL/GenBank/DDBJ databases">
        <title>In-depth cultivation of the pig gut microbiome towards novel bacterial diversity and tailored functional studies.</title>
        <authorList>
            <person name="Wylensek D."/>
            <person name="Hitch T.C.A."/>
            <person name="Clavel T."/>
        </authorList>
    </citation>
    <scope>NUCLEOTIDE SEQUENCE [LARGE SCALE GENOMIC DNA]</scope>
    <source>
        <strain evidence="3">WCA-380-WT-3B3</strain>
    </source>
</reference>
<dbReference type="RefSeq" id="WP_154621392.1">
    <property type="nucleotide sequence ID" value="NZ_VUNL01000013.1"/>
</dbReference>
<keyword evidence="1" id="KW-0732">Signal</keyword>
<sequence>MRKTSRCLLLISLAAALLAGGLAVHGFWQGSMNSREEGSIEIIGEAEPDPAAVKDVRQAVEAFPSVLESTTGIRLHHPVKVYVTGSEQSYQNVLKDAFHLSAEEAGEIAALSGGWTGGRRGLTAINAKAGVMSTPADRISTTGHELFHQVQYELSRGRDTDEKALFWLEEGSADYFGAVLASHLGQRPVDKWMMDVKAELLGAAETASPDQLQHNNLEQRKALMKKNLHSYAMSDLMSWYLLSTRAEGIECRKLGEYFERLGQAERGEQAFQETFGIALDDFLREFRVWWQQEQKKEAVFHFVSRKGVREELADELARQAQLAQQSFQSHFGGTLHGEYQIVLASDQQDLSRAVQEFCGMNPEKAGTLAASSLWIENGSTVLINVGQLDTRRQQIFSMGTMLMRIMQSQRSGHPAEDMEWLVRGAGYVMGTVRLSESGYGALTQYRQAWLSVLRQSGRLPPLSRMETADGYQSAAEEFSEDTVSVLAEYAVLRLVDRYGWQSLAEWQDKTRLTGDSRRAFRQVYGQDCRSFEKSIESSLGQSLLYTK</sequence>
<proteinExistence type="predicted"/>
<name>A0A6I2UZW2_9FIRM</name>
<comment type="caution">
    <text evidence="2">The sequence shown here is derived from an EMBL/GenBank/DDBJ whole genome shotgun (WGS) entry which is preliminary data.</text>
</comment>
<evidence type="ECO:0000313" key="2">
    <source>
        <dbReference type="EMBL" id="MSV25630.1"/>
    </source>
</evidence>
<feature type="chain" id="PRO_5038896796" description="Peptidase MA-like domain-containing protein" evidence="1">
    <location>
        <begin position="20"/>
        <end position="547"/>
    </location>
</feature>
<gene>
    <name evidence="2" type="ORF">FYJ78_10730</name>
</gene>
<organism evidence="2 3">
    <name type="scientific">Selenomonas montiformis</name>
    <dbReference type="NCBI Taxonomy" id="2652285"/>
    <lineage>
        <taxon>Bacteria</taxon>
        <taxon>Bacillati</taxon>
        <taxon>Bacillota</taxon>
        <taxon>Negativicutes</taxon>
        <taxon>Selenomonadales</taxon>
        <taxon>Selenomonadaceae</taxon>
        <taxon>Selenomonas</taxon>
    </lineage>
</organism>
<feature type="signal peptide" evidence="1">
    <location>
        <begin position="1"/>
        <end position="19"/>
    </location>
</feature>
<dbReference type="AlphaFoldDB" id="A0A6I2UZW2"/>
<evidence type="ECO:0008006" key="4">
    <source>
        <dbReference type="Google" id="ProtNLM"/>
    </source>
</evidence>
<accession>A0A6I2UZW2</accession>
<keyword evidence="3" id="KW-1185">Reference proteome</keyword>
<evidence type="ECO:0000256" key="1">
    <source>
        <dbReference type="SAM" id="SignalP"/>
    </source>
</evidence>
<dbReference type="Proteomes" id="UP000430222">
    <property type="component" value="Unassembled WGS sequence"/>
</dbReference>
<protein>
    <recommendedName>
        <fullName evidence="4">Peptidase MA-like domain-containing protein</fullName>
    </recommendedName>
</protein>